<protein>
    <recommendedName>
        <fullName evidence="2">Protein Abitram</fullName>
    </recommendedName>
    <alternativeName>
        <fullName evidence="3">Actin-binding transcription modulator</fullName>
    </alternativeName>
</protein>
<dbReference type="AlphaFoldDB" id="A0A433QMS7"/>
<dbReference type="InterPro" id="IPR039169">
    <property type="entry name" value="Abitram"/>
</dbReference>
<sequence>MAVNRPPTPLPVLDPTYDLDEYLPLTPPCRGKPVFRINPHFTTHYFLGADDIKDDLVIRQAPNKLCIISLARGHPARAGGAKELSPLSITFCDAFKYLLRSPQTVNVKYGPMISPQTPIAMIELADGKTYTIRSAVQGQVIELNERLLKEPFLLRQRPNADGFIAIVMPRMENSKKALVQCVTEEKWLEKRPDLRKSMNSDHDIEYHL</sequence>
<dbReference type="InterPro" id="IPR011053">
    <property type="entry name" value="Single_hybrid_motif"/>
</dbReference>
<comment type="caution">
    <text evidence="4">The sequence shown here is derived from an EMBL/GenBank/DDBJ whole genome shotgun (WGS) entry which is preliminary data.</text>
</comment>
<comment type="similarity">
    <text evidence="1">Belongs to the ABITRAM family.</text>
</comment>
<evidence type="ECO:0000313" key="4">
    <source>
        <dbReference type="EMBL" id="RUS31075.1"/>
    </source>
</evidence>
<dbReference type="Pfam" id="PF01597">
    <property type="entry name" value="GCV_H"/>
    <property type="match status" value="1"/>
</dbReference>
<evidence type="ECO:0000256" key="3">
    <source>
        <dbReference type="ARBA" id="ARBA00030463"/>
    </source>
</evidence>
<gene>
    <name evidence="4" type="ORF">BC938DRAFT_478514</name>
</gene>
<name>A0A433QMS7_9FUNG</name>
<dbReference type="SUPFAM" id="SSF51230">
    <property type="entry name" value="Single hybrid motif"/>
    <property type="match status" value="1"/>
</dbReference>
<reference evidence="4 5" key="1">
    <citation type="journal article" date="2018" name="New Phytol.">
        <title>Phylogenomics of Endogonaceae and evolution of mycorrhizas within Mucoromycota.</title>
        <authorList>
            <person name="Chang Y."/>
            <person name="Desiro A."/>
            <person name="Na H."/>
            <person name="Sandor L."/>
            <person name="Lipzen A."/>
            <person name="Clum A."/>
            <person name="Barry K."/>
            <person name="Grigoriev I.V."/>
            <person name="Martin F.M."/>
            <person name="Stajich J.E."/>
            <person name="Smith M.E."/>
            <person name="Bonito G."/>
            <person name="Spatafora J.W."/>
        </authorList>
    </citation>
    <scope>NUCLEOTIDE SEQUENCE [LARGE SCALE GENOMIC DNA]</scope>
    <source>
        <strain evidence="4 5">AD002</strain>
    </source>
</reference>
<proteinExistence type="inferred from homology"/>
<dbReference type="Proteomes" id="UP000274822">
    <property type="component" value="Unassembled WGS sequence"/>
</dbReference>
<dbReference type="GO" id="GO:0005634">
    <property type="term" value="C:nucleus"/>
    <property type="evidence" value="ECO:0007669"/>
    <property type="project" value="TreeGrafter"/>
</dbReference>
<dbReference type="PANTHER" id="PTHR13651">
    <property type="entry name" value="PROTEIN ABITRAM"/>
    <property type="match status" value="1"/>
</dbReference>
<evidence type="ECO:0000313" key="5">
    <source>
        <dbReference type="Proteomes" id="UP000274822"/>
    </source>
</evidence>
<organism evidence="4 5">
    <name type="scientific">Jimgerdemannia flammicorona</name>
    <dbReference type="NCBI Taxonomy" id="994334"/>
    <lineage>
        <taxon>Eukaryota</taxon>
        <taxon>Fungi</taxon>
        <taxon>Fungi incertae sedis</taxon>
        <taxon>Mucoromycota</taxon>
        <taxon>Mucoromycotina</taxon>
        <taxon>Endogonomycetes</taxon>
        <taxon>Endogonales</taxon>
        <taxon>Endogonaceae</taxon>
        <taxon>Jimgerdemannia</taxon>
    </lineage>
</organism>
<dbReference type="PANTHER" id="PTHR13651:SF0">
    <property type="entry name" value="PROTEIN ABITRAM"/>
    <property type="match status" value="1"/>
</dbReference>
<dbReference type="EMBL" id="RBNJ01003315">
    <property type="protein sequence ID" value="RUS31075.1"/>
    <property type="molecule type" value="Genomic_DNA"/>
</dbReference>
<dbReference type="InterPro" id="IPR033753">
    <property type="entry name" value="GCV_H/Fam206"/>
</dbReference>
<accession>A0A433QMS7</accession>
<dbReference type="Gene3D" id="2.40.50.100">
    <property type="match status" value="1"/>
</dbReference>
<keyword evidence="5" id="KW-1185">Reference proteome</keyword>
<evidence type="ECO:0000256" key="1">
    <source>
        <dbReference type="ARBA" id="ARBA00010764"/>
    </source>
</evidence>
<evidence type="ECO:0000256" key="2">
    <source>
        <dbReference type="ARBA" id="ARBA00019325"/>
    </source>
</evidence>